<dbReference type="InterPro" id="IPR052927">
    <property type="entry name" value="DCC_oxidoreductase"/>
</dbReference>
<organism evidence="1 2">
    <name type="scientific">Guptibacillus hwajinpoensis</name>
    <dbReference type="NCBI Taxonomy" id="208199"/>
    <lineage>
        <taxon>Bacteria</taxon>
        <taxon>Bacillati</taxon>
        <taxon>Bacillota</taxon>
        <taxon>Bacilli</taxon>
        <taxon>Bacillales</taxon>
        <taxon>Guptibacillaceae</taxon>
        <taxon>Guptibacillus</taxon>
    </lineage>
</organism>
<dbReference type="PANTHER" id="PTHR33639:SF2">
    <property type="entry name" value="DUF393 DOMAIN-CONTAINING PROTEIN"/>
    <property type="match status" value="1"/>
</dbReference>
<dbReference type="PANTHER" id="PTHR33639">
    <property type="entry name" value="THIOL-DISULFIDE OXIDOREDUCTASE DCC"/>
    <property type="match status" value="1"/>
</dbReference>
<proteinExistence type="predicted"/>
<evidence type="ECO:0000313" key="2">
    <source>
        <dbReference type="Proteomes" id="UP000310541"/>
    </source>
</evidence>
<evidence type="ECO:0000313" key="1">
    <source>
        <dbReference type="EMBL" id="TKD71425.1"/>
    </source>
</evidence>
<sequence>MIDNEVTSVKKNQSTNVILFDGVCNLCNGLVKFMFKYDKKAIFSFASLQSEVADKLLREARIIEAPDSVIVIRDGEALVKSEAALYIVKRLGGIFNLLLIFHIIPRGVRDKLYDVIARRRYKWFGKQEACMIPTPEQRSRFYR</sequence>
<protein>
    <submittedName>
        <fullName evidence="1">Thiol-disulfide oxidoreductase DCC family protein</fullName>
    </submittedName>
</protein>
<gene>
    <name evidence="1" type="ORF">FBF83_01025</name>
</gene>
<name>A0A4U1MLB2_9BACL</name>
<dbReference type="AlphaFoldDB" id="A0A4U1MLB2"/>
<comment type="caution">
    <text evidence="1">The sequence shown here is derived from an EMBL/GenBank/DDBJ whole genome shotgun (WGS) entry which is preliminary data.</text>
</comment>
<dbReference type="GO" id="GO:0015035">
    <property type="term" value="F:protein-disulfide reductase activity"/>
    <property type="evidence" value="ECO:0007669"/>
    <property type="project" value="InterPro"/>
</dbReference>
<dbReference type="EMBL" id="SWFM01000001">
    <property type="protein sequence ID" value="TKD71425.1"/>
    <property type="molecule type" value="Genomic_DNA"/>
</dbReference>
<reference evidence="1 2" key="1">
    <citation type="submission" date="2019-04" db="EMBL/GenBank/DDBJ databases">
        <title>Genome sequence of Bacillus hwajinpoensis strain Y2.</title>
        <authorList>
            <person name="Fair J.L."/>
            <person name="Maclea K.S."/>
        </authorList>
    </citation>
    <scope>NUCLEOTIDE SEQUENCE [LARGE SCALE GENOMIC DNA]</scope>
    <source>
        <strain evidence="1 2">Y2</strain>
    </source>
</reference>
<dbReference type="Proteomes" id="UP000310541">
    <property type="component" value="Unassembled WGS sequence"/>
</dbReference>
<dbReference type="InterPro" id="IPR007263">
    <property type="entry name" value="DCC1-like"/>
</dbReference>
<dbReference type="Pfam" id="PF04134">
    <property type="entry name" value="DCC1-like"/>
    <property type="match status" value="1"/>
</dbReference>
<dbReference type="OrthoDB" id="9785438at2"/>
<accession>A0A4U1MLB2</accession>